<proteinExistence type="predicted"/>
<dbReference type="GO" id="GO:0032049">
    <property type="term" value="P:cardiolipin biosynthetic process"/>
    <property type="evidence" value="ECO:0007669"/>
    <property type="project" value="UniProtKB-ARBA"/>
</dbReference>
<feature type="domain" description="PLD phosphodiesterase" evidence="1">
    <location>
        <begin position="98"/>
        <end position="125"/>
    </location>
</feature>
<sequence length="354" mass="40976">VRVSSGPQMSYEFYPSSFRTWQAMFAAIKEARGSVYLETYIFLDDLHHFNFLKLLSQKAEEGVRVRIVLDAFGSRKLPKASVLALRLAGAEVFFYSNLLHRIHRKILLVDERVAFIGGVNFHQVALRWTDLTLKIRGRLVNSILRSFAKVYAECGGRDPRILAENRKLILDRTRTWIVEHFPQENMKQSAALKKIYKKALARTEKHVILVTPYFMPKRWFVRALHQAVLRGVKVEVIVPKISNHLIGDTVGRFFMYQLSLLGVRFYLEPKMNHAKCMLIDGRDGLVGSNNLDFFSFELNSEVGVYLKSPKAVRELSVIIEEWKNRSVLFDPELYHPKLLDYILAPIVSLFSRIF</sequence>
<dbReference type="CDD" id="cd09110">
    <property type="entry name" value="PLDc_CLS_1"/>
    <property type="match status" value="1"/>
</dbReference>
<reference evidence="2 3" key="1">
    <citation type="journal article" date="2015" name="Nature">
        <title>rRNA introns, odd ribosomes, and small enigmatic genomes across a large radiation of phyla.</title>
        <authorList>
            <person name="Brown C.T."/>
            <person name="Hug L.A."/>
            <person name="Thomas B.C."/>
            <person name="Sharon I."/>
            <person name="Castelle C.J."/>
            <person name="Singh A."/>
            <person name="Wilkins M.J."/>
            <person name="Williams K.H."/>
            <person name="Banfield J.F."/>
        </authorList>
    </citation>
    <scope>NUCLEOTIDE SEQUENCE [LARGE SCALE GENOMIC DNA]</scope>
</reference>
<dbReference type="InterPro" id="IPR001736">
    <property type="entry name" value="PLipase_D/transphosphatidylase"/>
</dbReference>
<evidence type="ECO:0000259" key="1">
    <source>
        <dbReference type="PROSITE" id="PS50035"/>
    </source>
</evidence>
<dbReference type="AlphaFoldDB" id="A0A0G1SYT9"/>
<gene>
    <name evidence="2" type="ORF">UY01_C0028G0001</name>
</gene>
<organism evidence="2 3">
    <name type="scientific">Candidatus Nomurabacteria bacterium GW2011_GWB1_47_6</name>
    <dbReference type="NCBI Taxonomy" id="1618749"/>
    <lineage>
        <taxon>Bacteria</taxon>
        <taxon>Candidatus Nomuraibacteriota</taxon>
    </lineage>
</organism>
<comment type="caution">
    <text evidence="2">The sequence shown here is derived from an EMBL/GenBank/DDBJ whole genome shotgun (WGS) entry which is preliminary data.</text>
</comment>
<dbReference type="Gene3D" id="3.30.870.10">
    <property type="entry name" value="Endonuclease Chain A"/>
    <property type="match status" value="2"/>
</dbReference>
<evidence type="ECO:0000313" key="2">
    <source>
        <dbReference type="EMBL" id="KKU74704.1"/>
    </source>
</evidence>
<evidence type="ECO:0000313" key="3">
    <source>
        <dbReference type="Proteomes" id="UP000034879"/>
    </source>
</evidence>
<dbReference type="PANTHER" id="PTHR21248:SF22">
    <property type="entry name" value="PHOSPHOLIPASE D"/>
    <property type="match status" value="1"/>
</dbReference>
<dbReference type="PANTHER" id="PTHR21248">
    <property type="entry name" value="CARDIOLIPIN SYNTHASE"/>
    <property type="match status" value="1"/>
</dbReference>
<dbReference type="Proteomes" id="UP000034879">
    <property type="component" value="Unassembled WGS sequence"/>
</dbReference>
<dbReference type="InterPro" id="IPR025202">
    <property type="entry name" value="PLD-like_dom"/>
</dbReference>
<protein>
    <submittedName>
        <fullName evidence="2">Phospholipase D/Transphosphatidylase</fullName>
    </submittedName>
</protein>
<feature type="domain" description="PLD phosphodiesterase" evidence="1">
    <location>
        <begin position="268"/>
        <end position="295"/>
    </location>
</feature>
<dbReference type="PROSITE" id="PS50035">
    <property type="entry name" value="PLD"/>
    <property type="match status" value="2"/>
</dbReference>
<name>A0A0G1SYT9_9BACT</name>
<feature type="non-terminal residue" evidence="2">
    <location>
        <position position="1"/>
    </location>
</feature>
<dbReference type="SMART" id="SM00155">
    <property type="entry name" value="PLDc"/>
    <property type="match status" value="2"/>
</dbReference>
<dbReference type="Pfam" id="PF13091">
    <property type="entry name" value="PLDc_2"/>
    <property type="match status" value="2"/>
</dbReference>
<dbReference type="EMBL" id="LCOJ01000028">
    <property type="protein sequence ID" value="KKU74704.1"/>
    <property type="molecule type" value="Genomic_DNA"/>
</dbReference>
<dbReference type="GO" id="GO:0030572">
    <property type="term" value="F:phosphatidyltransferase activity"/>
    <property type="evidence" value="ECO:0007669"/>
    <property type="project" value="UniProtKB-ARBA"/>
</dbReference>
<dbReference type="SUPFAM" id="SSF56024">
    <property type="entry name" value="Phospholipase D/nuclease"/>
    <property type="match status" value="2"/>
</dbReference>
<accession>A0A0G1SYT9</accession>